<dbReference type="CDD" id="cd02440">
    <property type="entry name" value="AdoMet_MTases"/>
    <property type="match status" value="1"/>
</dbReference>
<dbReference type="InterPro" id="IPR029063">
    <property type="entry name" value="SAM-dependent_MTases_sf"/>
</dbReference>
<dbReference type="EMBL" id="SZQL01000042">
    <property type="protein sequence ID" value="TKK64151.1"/>
    <property type="molecule type" value="Genomic_DNA"/>
</dbReference>
<keyword evidence="1" id="KW-0808">Transferase</keyword>
<proteinExistence type="predicted"/>
<dbReference type="Pfam" id="PF13489">
    <property type="entry name" value="Methyltransf_23"/>
    <property type="match status" value="1"/>
</dbReference>
<sequence>MFKQYIFTFSATLQSIPITDFHIESYPAQYLQLLISQRIYYLHIYAQVLQKIVQYSIKPKEEMVLLDYGAGNGLLGMFAKHCGFKTVYSVDINTSFVYAAQFLNRQLKNPVDAILTGDWDTIVHFCKTHPIPDAVAGTDVIEHIYDVGNFLKNIKALNATMITVFTTASVTANPFKTYTIKKLQQQDEYKWSNPQHTSSDNPYAGLPFLEVRKRIIQEHFNLPEHQVTTLASVTRGMNTADILQAATTFIHTKQLPTVINHPTNTCDPVTGSWTEQLLTIEEYQVLYKNAGFNLTVYNGVYNEWQQGLKSLLLKILNRYILFTSRFGRWLSAYIVLVGK</sequence>
<dbReference type="GO" id="GO:0032259">
    <property type="term" value="P:methylation"/>
    <property type="evidence" value="ECO:0007669"/>
    <property type="project" value="UniProtKB-KW"/>
</dbReference>
<dbReference type="SUPFAM" id="SSF53335">
    <property type="entry name" value="S-adenosyl-L-methionine-dependent methyltransferases"/>
    <property type="match status" value="1"/>
</dbReference>
<dbReference type="Gene3D" id="3.40.50.150">
    <property type="entry name" value="Vaccinia Virus protein VP39"/>
    <property type="match status" value="1"/>
</dbReference>
<keyword evidence="2" id="KW-1185">Reference proteome</keyword>
<accession>A0A4U3KPX3</accession>
<dbReference type="RefSeq" id="WP_137264206.1">
    <property type="nucleotide sequence ID" value="NZ_SZQL01000042.1"/>
</dbReference>
<name>A0A4U3KPX3_9BACT</name>
<evidence type="ECO:0000313" key="1">
    <source>
        <dbReference type="EMBL" id="TKK64151.1"/>
    </source>
</evidence>
<dbReference type="AlphaFoldDB" id="A0A4U3KPX3"/>
<organism evidence="1 2">
    <name type="scientific">Ilyomonas limi</name>
    <dbReference type="NCBI Taxonomy" id="2575867"/>
    <lineage>
        <taxon>Bacteria</taxon>
        <taxon>Pseudomonadati</taxon>
        <taxon>Bacteroidota</taxon>
        <taxon>Chitinophagia</taxon>
        <taxon>Chitinophagales</taxon>
        <taxon>Chitinophagaceae</taxon>
        <taxon>Ilyomonas</taxon>
    </lineage>
</organism>
<reference evidence="1 2" key="1">
    <citation type="submission" date="2019-05" db="EMBL/GenBank/DDBJ databases">
        <title>Panacibacter sp. strain 17mud1-8 Genome sequencing and assembly.</title>
        <authorList>
            <person name="Chhetri G."/>
        </authorList>
    </citation>
    <scope>NUCLEOTIDE SEQUENCE [LARGE SCALE GENOMIC DNA]</scope>
    <source>
        <strain evidence="1 2">17mud1-8</strain>
    </source>
</reference>
<dbReference type="OrthoDB" id="9789123at2"/>
<dbReference type="Proteomes" id="UP000305848">
    <property type="component" value="Unassembled WGS sequence"/>
</dbReference>
<gene>
    <name evidence="1" type="ORF">FC093_23165</name>
</gene>
<protein>
    <submittedName>
        <fullName evidence="1">Class I SAM-dependent methyltransferase</fullName>
    </submittedName>
</protein>
<evidence type="ECO:0000313" key="2">
    <source>
        <dbReference type="Proteomes" id="UP000305848"/>
    </source>
</evidence>
<keyword evidence="1" id="KW-0489">Methyltransferase</keyword>
<dbReference type="GO" id="GO:0008168">
    <property type="term" value="F:methyltransferase activity"/>
    <property type="evidence" value="ECO:0007669"/>
    <property type="project" value="UniProtKB-KW"/>
</dbReference>
<comment type="caution">
    <text evidence="1">The sequence shown here is derived from an EMBL/GenBank/DDBJ whole genome shotgun (WGS) entry which is preliminary data.</text>
</comment>